<comment type="similarity">
    <text evidence="4 19">Belongs to the glycosyl hydrolase 17 family.</text>
</comment>
<dbReference type="InterPro" id="IPR000490">
    <property type="entry name" value="Glyco_hydro_17"/>
</dbReference>
<evidence type="ECO:0000256" key="10">
    <source>
        <dbReference type="ARBA" id="ARBA00022801"/>
    </source>
</evidence>
<evidence type="ECO:0000256" key="5">
    <source>
        <dbReference type="ARBA" id="ARBA00012780"/>
    </source>
</evidence>
<feature type="signal peptide" evidence="20">
    <location>
        <begin position="1"/>
        <end position="20"/>
    </location>
</feature>
<accession>A0A137P5H4</accession>
<evidence type="ECO:0000256" key="20">
    <source>
        <dbReference type="SAM" id="SignalP"/>
    </source>
</evidence>
<evidence type="ECO:0000256" key="2">
    <source>
        <dbReference type="ARBA" id="ARBA00004191"/>
    </source>
</evidence>
<keyword evidence="7" id="KW-0134">Cell wall</keyword>
<keyword evidence="14" id="KW-0961">Cell wall biogenesis/degradation</keyword>
<dbReference type="GO" id="GO:0009277">
    <property type="term" value="C:fungal-type cell wall"/>
    <property type="evidence" value="ECO:0007669"/>
    <property type="project" value="TreeGrafter"/>
</dbReference>
<feature type="chain" id="PRO_5007294503" description="glucan endo-1,3-beta-D-glucosidase" evidence="20">
    <location>
        <begin position="21"/>
        <end position="300"/>
    </location>
</feature>
<keyword evidence="11" id="KW-0472">Membrane</keyword>
<dbReference type="Pfam" id="PF00332">
    <property type="entry name" value="Glyco_hydro_17"/>
    <property type="match status" value="1"/>
</dbReference>
<dbReference type="PANTHER" id="PTHR16631">
    <property type="entry name" value="GLUCAN 1,3-BETA-GLUCOSIDASE"/>
    <property type="match status" value="1"/>
</dbReference>
<dbReference type="OMA" id="WVWITET"/>
<dbReference type="InterPro" id="IPR050732">
    <property type="entry name" value="Beta-glucan_modifiers"/>
</dbReference>
<dbReference type="Gene3D" id="3.20.20.80">
    <property type="entry name" value="Glycosidases"/>
    <property type="match status" value="1"/>
</dbReference>
<dbReference type="InterPro" id="IPR017853">
    <property type="entry name" value="GH"/>
</dbReference>
<keyword evidence="22" id="KW-1185">Reference proteome</keyword>
<gene>
    <name evidence="21" type="ORF">CONCODRAFT_17789</name>
</gene>
<dbReference type="PANTHER" id="PTHR16631:SF17">
    <property type="entry name" value="GLUCAN ENDO-1,3-BETA-GLUCOSIDASE BTGC"/>
    <property type="match status" value="1"/>
</dbReference>
<keyword evidence="10 21" id="KW-0378">Hydrolase</keyword>
<evidence type="ECO:0000256" key="4">
    <source>
        <dbReference type="ARBA" id="ARBA00008773"/>
    </source>
</evidence>
<comment type="subcellular location">
    <subcellularLocation>
        <location evidence="3">Cell membrane</location>
        <topology evidence="3">Single-pass type II membrane protein</topology>
    </subcellularLocation>
    <subcellularLocation>
        <location evidence="2">Secreted</location>
        <location evidence="2">Cell wall</location>
    </subcellularLocation>
</comment>
<evidence type="ECO:0000256" key="1">
    <source>
        <dbReference type="ARBA" id="ARBA00000382"/>
    </source>
</evidence>
<evidence type="ECO:0000313" key="21">
    <source>
        <dbReference type="EMBL" id="KXN70247.1"/>
    </source>
</evidence>
<evidence type="ECO:0000256" key="3">
    <source>
        <dbReference type="ARBA" id="ARBA00004401"/>
    </source>
</evidence>
<dbReference type="Proteomes" id="UP000070444">
    <property type="component" value="Unassembled WGS sequence"/>
</dbReference>
<evidence type="ECO:0000256" key="15">
    <source>
        <dbReference type="ARBA" id="ARBA00023326"/>
    </source>
</evidence>
<evidence type="ECO:0000256" key="16">
    <source>
        <dbReference type="ARBA" id="ARBA00037649"/>
    </source>
</evidence>
<dbReference type="GO" id="GO:0009986">
    <property type="term" value="C:cell surface"/>
    <property type="evidence" value="ECO:0007669"/>
    <property type="project" value="TreeGrafter"/>
</dbReference>
<evidence type="ECO:0000256" key="19">
    <source>
        <dbReference type="RuleBase" id="RU004335"/>
    </source>
</evidence>
<dbReference type="GO" id="GO:0042973">
    <property type="term" value="F:glucan endo-1,3-beta-D-glucosidase activity"/>
    <property type="evidence" value="ECO:0007669"/>
    <property type="project" value="UniProtKB-EC"/>
</dbReference>
<keyword evidence="8" id="KW-0964">Secreted</keyword>
<keyword evidence="12" id="KW-0325">Glycoprotein</keyword>
<reference evidence="21 22" key="1">
    <citation type="journal article" date="2015" name="Genome Biol. Evol.">
        <title>Phylogenomic analyses indicate that early fungi evolved digesting cell walls of algal ancestors of land plants.</title>
        <authorList>
            <person name="Chang Y."/>
            <person name="Wang S."/>
            <person name="Sekimoto S."/>
            <person name="Aerts A.L."/>
            <person name="Choi C."/>
            <person name="Clum A."/>
            <person name="LaButti K.M."/>
            <person name="Lindquist E.A."/>
            <person name="Yee Ngan C."/>
            <person name="Ohm R.A."/>
            <person name="Salamov A.A."/>
            <person name="Grigoriev I.V."/>
            <person name="Spatafora J.W."/>
            <person name="Berbee M.L."/>
        </authorList>
    </citation>
    <scope>NUCLEOTIDE SEQUENCE [LARGE SCALE GENOMIC DNA]</scope>
    <source>
        <strain evidence="21 22">NRRL 28638</strain>
    </source>
</reference>
<evidence type="ECO:0000256" key="14">
    <source>
        <dbReference type="ARBA" id="ARBA00023316"/>
    </source>
</evidence>
<evidence type="ECO:0000313" key="22">
    <source>
        <dbReference type="Proteomes" id="UP000070444"/>
    </source>
</evidence>
<dbReference type="SUPFAM" id="SSF51445">
    <property type="entry name" value="(Trans)glycosidases"/>
    <property type="match status" value="1"/>
</dbReference>
<evidence type="ECO:0000256" key="12">
    <source>
        <dbReference type="ARBA" id="ARBA00023180"/>
    </source>
</evidence>
<dbReference type="OrthoDB" id="77201at2759"/>
<proteinExistence type="inferred from homology"/>
<organism evidence="21 22">
    <name type="scientific">Conidiobolus coronatus (strain ATCC 28846 / CBS 209.66 / NRRL 28638)</name>
    <name type="common">Delacroixia coronata</name>
    <dbReference type="NCBI Taxonomy" id="796925"/>
    <lineage>
        <taxon>Eukaryota</taxon>
        <taxon>Fungi</taxon>
        <taxon>Fungi incertae sedis</taxon>
        <taxon>Zoopagomycota</taxon>
        <taxon>Entomophthoromycotina</taxon>
        <taxon>Entomophthoromycetes</taxon>
        <taxon>Entomophthorales</taxon>
        <taxon>Ancylistaceae</taxon>
        <taxon>Conidiobolus</taxon>
    </lineage>
</organism>
<comment type="function">
    <text evidence="16">Glucanases play a role in cell expansion during growth, in cell-cell fusion during mating, and in spore release during sporulation. This enzyme may be involved in beta-glucan degradation. Active on laminarin and lichenan.</text>
</comment>
<dbReference type="EC" id="3.2.1.39" evidence="5"/>
<evidence type="ECO:0000256" key="8">
    <source>
        <dbReference type="ARBA" id="ARBA00022525"/>
    </source>
</evidence>
<evidence type="ECO:0000256" key="9">
    <source>
        <dbReference type="ARBA" id="ARBA00022729"/>
    </source>
</evidence>
<dbReference type="EMBL" id="KQ964508">
    <property type="protein sequence ID" value="KXN70247.1"/>
    <property type="molecule type" value="Genomic_DNA"/>
</dbReference>
<comment type="catalytic activity">
    <reaction evidence="1">
        <text>Hydrolysis of (1-&gt;3)-beta-D-glucosidic linkages in (1-&gt;3)-beta-D-glucans.</text>
        <dbReference type="EC" id="3.2.1.39"/>
    </reaction>
</comment>
<sequence>MTFQLIKLAVLSLASLAVAADKPIFGLGYNAKHSNGQCPDLNKVIDDFNTMLTVTDRIRTFGINDCNQGELIVQASQATGMKVSLGIFINQYDQEFNSEFEKLKDLTYRYRDTFNKNVESVIVGSEAIYRKEITNDALAQKVYSVKGFLRDTGIASKVTAADIKDNWYPSPLLDAVDLMFVNAYPYWEGVPIKSGVDHLWSKIGEVMARTGGKRFVLGETGWPQGGKNFGDAYPSQENQIFFFEQFLCSVKKAPVPLEYYWFSAFDEAWKGTEADMKWGIFDENRSLKPGYKFPVDCSKY</sequence>
<evidence type="ECO:0000256" key="11">
    <source>
        <dbReference type="ARBA" id="ARBA00023136"/>
    </source>
</evidence>
<dbReference type="GO" id="GO:0005886">
    <property type="term" value="C:plasma membrane"/>
    <property type="evidence" value="ECO:0007669"/>
    <property type="project" value="UniProtKB-SubCell"/>
</dbReference>
<evidence type="ECO:0000256" key="6">
    <source>
        <dbReference type="ARBA" id="ARBA00022475"/>
    </source>
</evidence>
<evidence type="ECO:0000256" key="17">
    <source>
        <dbReference type="ARBA" id="ARBA00042373"/>
    </source>
</evidence>
<dbReference type="STRING" id="796925.A0A137P5H4"/>
<keyword evidence="6" id="KW-1003">Cell membrane</keyword>
<keyword evidence="9 20" id="KW-0732">Signal</keyword>
<protein>
    <recommendedName>
        <fullName evidence="5">glucan endo-1,3-beta-D-glucosidase</fullName>
        <ecNumber evidence="5">3.2.1.39</ecNumber>
    </recommendedName>
    <alternativeName>
        <fullName evidence="18">Endo-1,3-beta-glucanase btgC</fullName>
    </alternativeName>
    <alternativeName>
        <fullName evidence="17">Laminarinase btgC</fullName>
    </alternativeName>
</protein>
<dbReference type="GO" id="GO:0000272">
    <property type="term" value="P:polysaccharide catabolic process"/>
    <property type="evidence" value="ECO:0007669"/>
    <property type="project" value="UniProtKB-KW"/>
</dbReference>
<evidence type="ECO:0000256" key="7">
    <source>
        <dbReference type="ARBA" id="ARBA00022512"/>
    </source>
</evidence>
<dbReference type="AlphaFoldDB" id="A0A137P5H4"/>
<name>A0A137P5H4_CONC2</name>
<evidence type="ECO:0000256" key="13">
    <source>
        <dbReference type="ARBA" id="ARBA00023277"/>
    </source>
</evidence>
<keyword evidence="15" id="KW-0624">Polysaccharide degradation</keyword>
<dbReference type="GO" id="GO:0071555">
    <property type="term" value="P:cell wall organization"/>
    <property type="evidence" value="ECO:0007669"/>
    <property type="project" value="UniProtKB-KW"/>
</dbReference>
<evidence type="ECO:0000256" key="18">
    <source>
        <dbReference type="ARBA" id="ARBA00043078"/>
    </source>
</evidence>
<keyword evidence="13" id="KW-0119">Carbohydrate metabolism</keyword>
<dbReference type="GO" id="GO:0005576">
    <property type="term" value="C:extracellular region"/>
    <property type="evidence" value="ECO:0007669"/>
    <property type="project" value="TreeGrafter"/>
</dbReference>